<gene>
    <name evidence="7" type="ORF">CLUMA_CG017710</name>
</gene>
<dbReference type="SUPFAM" id="SSF53920">
    <property type="entry name" value="Fe-only hydrogenase"/>
    <property type="match status" value="1"/>
</dbReference>
<evidence type="ECO:0000313" key="7">
    <source>
        <dbReference type="EMBL" id="CRL04646.1"/>
    </source>
</evidence>
<dbReference type="Gene3D" id="3.40.50.1780">
    <property type="match status" value="1"/>
</dbReference>
<keyword evidence="2" id="KW-0479">Metal-binding</keyword>
<reference evidence="7 8" key="1">
    <citation type="submission" date="2015-04" db="EMBL/GenBank/DDBJ databases">
        <authorList>
            <person name="Syromyatnikov M.Y."/>
            <person name="Popov V.N."/>
        </authorList>
    </citation>
    <scope>NUCLEOTIDE SEQUENCE [LARGE SCALE GENOMIC DNA]</scope>
</reference>
<dbReference type="AlphaFoldDB" id="A0A1J1IZQ1"/>
<dbReference type="Proteomes" id="UP000183832">
    <property type="component" value="Unassembled WGS sequence"/>
</dbReference>
<protein>
    <submittedName>
        <fullName evidence="7">CLUMA_CG017710, isoform A</fullName>
    </submittedName>
</protein>
<evidence type="ECO:0000256" key="5">
    <source>
        <dbReference type="ARBA" id="ARBA00025700"/>
    </source>
</evidence>
<dbReference type="GO" id="GO:0051539">
    <property type="term" value="F:4 iron, 4 sulfur cluster binding"/>
    <property type="evidence" value="ECO:0007669"/>
    <property type="project" value="UniProtKB-KW"/>
</dbReference>
<dbReference type="SMART" id="SM00902">
    <property type="entry name" value="Fe_hyd_SSU"/>
    <property type="match status" value="1"/>
</dbReference>
<evidence type="ECO:0000256" key="3">
    <source>
        <dbReference type="ARBA" id="ARBA00023004"/>
    </source>
</evidence>
<comment type="function">
    <text evidence="5">Component of the cytosolic iron-sulfur (Fe/S) protein assembly machinery. Required for maturation of extramitochondrial Fe/S proteins.</text>
</comment>
<name>A0A1J1IZQ1_9DIPT</name>
<evidence type="ECO:0000256" key="2">
    <source>
        <dbReference type="ARBA" id="ARBA00022485"/>
    </source>
</evidence>
<keyword evidence="4" id="KW-0411">Iron-sulfur</keyword>
<feature type="domain" description="Iron hydrogenase small subunit" evidence="6">
    <location>
        <begin position="410"/>
        <end position="465"/>
    </location>
</feature>
<dbReference type="InterPro" id="IPR003149">
    <property type="entry name" value="Fe_hydrogenase_ssu"/>
</dbReference>
<dbReference type="InterPro" id="IPR009016">
    <property type="entry name" value="Fe_hydrogenase"/>
</dbReference>
<dbReference type="InterPro" id="IPR050340">
    <property type="entry name" value="Cytosolic_Fe-S_CAF"/>
</dbReference>
<comment type="similarity">
    <text evidence="1">Belongs to the NARF family.</text>
</comment>
<keyword evidence="8" id="KW-1185">Reference proteome</keyword>
<dbReference type="Pfam" id="PF02906">
    <property type="entry name" value="Fe_hyd_lg_C"/>
    <property type="match status" value="1"/>
</dbReference>
<organism evidence="7 8">
    <name type="scientific">Clunio marinus</name>
    <dbReference type="NCBI Taxonomy" id="568069"/>
    <lineage>
        <taxon>Eukaryota</taxon>
        <taxon>Metazoa</taxon>
        <taxon>Ecdysozoa</taxon>
        <taxon>Arthropoda</taxon>
        <taxon>Hexapoda</taxon>
        <taxon>Insecta</taxon>
        <taxon>Pterygota</taxon>
        <taxon>Neoptera</taxon>
        <taxon>Endopterygota</taxon>
        <taxon>Diptera</taxon>
        <taxon>Nematocera</taxon>
        <taxon>Chironomoidea</taxon>
        <taxon>Chironomidae</taxon>
        <taxon>Clunio</taxon>
    </lineage>
</organism>
<sequence length="475" mass="53842">MSGFSGALQLTNLDDFITPSQECIKPVEIKKSKTGSKITIQEDGTYFESNNMGTQKLEKVEITLADCLACSGCITSAEGVLITQQSQEEVLRVLKENSKAKEENDENNIKIIVFTISQQSLLSLAKKFNLNPEQATKHLSGYLKLLGGDYVLDTRIADDLALLESREEFLRRYRDQKSFKLPMLASSCPGWVCYAEKTHGDLLIPYISTTRSPQQIMGVLVKQFLAQKLNVSAEKIYHITVMPCYDKKLEASREDFFNDVIESRDVDCVITSIEIEQMLASEGKILSEFEEKTFDWPWTCSQPETFVWSHESSGSGGYSDYIFKYAAKVLFNENVTQLNYKNLRNPDFREVILEKDGAVVLRFAIANGFRNIQNLVQKLKRGKSSYHYVEVMACPSGCLNGGAQIRPESNQPIRELTEELIKMYQNLPQAEPENENVKIIYDEFLGGNDSDKVQQLLHTSYHAVEKMSTALNIKW</sequence>
<accession>A0A1J1IZQ1</accession>
<proteinExistence type="inferred from homology"/>
<dbReference type="Pfam" id="PF02256">
    <property type="entry name" value="Fe_hyd_SSU"/>
    <property type="match status" value="1"/>
</dbReference>
<dbReference type="InterPro" id="IPR004108">
    <property type="entry name" value="Fe_hydrogenase_lsu_C"/>
</dbReference>
<dbReference type="EMBL" id="CVRI01000063">
    <property type="protein sequence ID" value="CRL04646.1"/>
    <property type="molecule type" value="Genomic_DNA"/>
</dbReference>
<evidence type="ECO:0000259" key="6">
    <source>
        <dbReference type="SMART" id="SM00902"/>
    </source>
</evidence>
<keyword evidence="2" id="KW-0004">4Fe-4S</keyword>
<evidence type="ECO:0000313" key="8">
    <source>
        <dbReference type="Proteomes" id="UP000183832"/>
    </source>
</evidence>
<dbReference type="PANTHER" id="PTHR11615">
    <property type="entry name" value="NITRATE, FORMATE, IRON DEHYDROGENASE"/>
    <property type="match status" value="1"/>
</dbReference>
<dbReference type="Gene3D" id="3.40.950.10">
    <property type="entry name" value="Fe-only Hydrogenase (Larger Subunit), Chain L, domain 3"/>
    <property type="match status" value="1"/>
</dbReference>
<evidence type="ECO:0000256" key="4">
    <source>
        <dbReference type="ARBA" id="ARBA00023014"/>
    </source>
</evidence>
<dbReference type="OrthoDB" id="10253113at2759"/>
<keyword evidence="3" id="KW-0408">Iron</keyword>
<dbReference type="STRING" id="568069.A0A1J1IZQ1"/>
<evidence type="ECO:0000256" key="1">
    <source>
        <dbReference type="ARBA" id="ARBA00006596"/>
    </source>
</evidence>